<evidence type="ECO:0000259" key="8">
    <source>
        <dbReference type="SMART" id="SM00905"/>
    </source>
</evidence>
<dbReference type="OrthoDB" id="9803748at2"/>
<keyword evidence="6" id="KW-0456">Lyase</keyword>
<evidence type="ECO:0000313" key="9">
    <source>
        <dbReference type="EMBL" id="SDH14127.1"/>
    </source>
</evidence>
<evidence type="ECO:0000256" key="4">
    <source>
        <dbReference type="ARBA" id="ARBA00013043"/>
    </source>
</evidence>
<comment type="similarity">
    <text evidence="3">Belongs to the DHNA family.</text>
</comment>
<gene>
    <name evidence="9" type="ORF">SAMN04488121_10962</name>
</gene>
<evidence type="ECO:0000256" key="3">
    <source>
        <dbReference type="ARBA" id="ARBA00005708"/>
    </source>
</evidence>
<dbReference type="GO" id="GO:0046656">
    <property type="term" value="P:folic acid biosynthetic process"/>
    <property type="evidence" value="ECO:0007669"/>
    <property type="project" value="UniProtKB-KW"/>
</dbReference>
<sequence length="116" mass="13222">MLTIGVEQAHFHAFHGLYPEERIIGNEFIVDVYVTIPGTHHIDNISETVNYQGLYNIVKKIMAVPQPLLEQVVYNMSDAIKHKYPEIQKSIVSLRKMNPPMGASIRNSVVSLEKNY</sequence>
<dbReference type="GO" id="GO:0005737">
    <property type="term" value="C:cytoplasm"/>
    <property type="evidence" value="ECO:0007669"/>
    <property type="project" value="TreeGrafter"/>
</dbReference>
<dbReference type="InterPro" id="IPR006157">
    <property type="entry name" value="FolB_dom"/>
</dbReference>
<evidence type="ECO:0000256" key="5">
    <source>
        <dbReference type="ARBA" id="ARBA00022909"/>
    </source>
</evidence>
<name>A0A1G7ZZZ2_CHIFI</name>
<dbReference type="STRING" id="104663.SAMN04488121_10962"/>
<dbReference type="SMART" id="SM00905">
    <property type="entry name" value="FolB"/>
    <property type="match status" value="1"/>
</dbReference>
<protein>
    <recommendedName>
        <fullName evidence="4">dihydroneopterin aldolase</fullName>
        <ecNumber evidence="4">4.1.2.25</ecNumber>
    </recommendedName>
    <alternativeName>
        <fullName evidence="7">7,8-dihydroneopterin aldolase</fullName>
    </alternativeName>
</protein>
<keyword evidence="5" id="KW-0289">Folate biosynthesis</keyword>
<evidence type="ECO:0000256" key="7">
    <source>
        <dbReference type="ARBA" id="ARBA00032903"/>
    </source>
</evidence>
<dbReference type="RefSeq" id="WP_089836780.1">
    <property type="nucleotide sequence ID" value="NZ_FNBN01000009.1"/>
</dbReference>
<dbReference type="Proteomes" id="UP000199045">
    <property type="component" value="Unassembled WGS sequence"/>
</dbReference>
<evidence type="ECO:0000256" key="1">
    <source>
        <dbReference type="ARBA" id="ARBA00001353"/>
    </source>
</evidence>
<dbReference type="EC" id="4.1.2.25" evidence="4"/>
<evidence type="ECO:0000313" key="10">
    <source>
        <dbReference type="Proteomes" id="UP000199045"/>
    </source>
</evidence>
<dbReference type="AlphaFoldDB" id="A0A1G7ZZZ2"/>
<dbReference type="Pfam" id="PF02152">
    <property type="entry name" value="FolB"/>
    <property type="match status" value="1"/>
</dbReference>
<dbReference type="PANTHER" id="PTHR42844">
    <property type="entry name" value="DIHYDRONEOPTERIN ALDOLASE 1-RELATED"/>
    <property type="match status" value="1"/>
</dbReference>
<reference evidence="9 10" key="1">
    <citation type="submission" date="2016-10" db="EMBL/GenBank/DDBJ databases">
        <authorList>
            <person name="de Groot N.N."/>
        </authorList>
    </citation>
    <scope>NUCLEOTIDE SEQUENCE [LARGE SCALE GENOMIC DNA]</scope>
    <source>
        <strain evidence="9 10">DSM 527</strain>
    </source>
</reference>
<dbReference type="SUPFAM" id="SSF55620">
    <property type="entry name" value="Tetrahydrobiopterin biosynthesis enzymes-like"/>
    <property type="match status" value="1"/>
</dbReference>
<evidence type="ECO:0000256" key="6">
    <source>
        <dbReference type="ARBA" id="ARBA00023239"/>
    </source>
</evidence>
<dbReference type="NCBIfam" id="TIGR00526">
    <property type="entry name" value="folB_dom"/>
    <property type="match status" value="1"/>
</dbReference>
<dbReference type="GO" id="GO:0004150">
    <property type="term" value="F:dihydroneopterin aldolase activity"/>
    <property type="evidence" value="ECO:0007669"/>
    <property type="project" value="UniProtKB-EC"/>
</dbReference>
<comment type="catalytic activity">
    <reaction evidence="1">
        <text>7,8-dihydroneopterin = 6-hydroxymethyl-7,8-dihydropterin + glycolaldehyde</text>
        <dbReference type="Rhea" id="RHEA:10540"/>
        <dbReference type="ChEBI" id="CHEBI:17001"/>
        <dbReference type="ChEBI" id="CHEBI:17071"/>
        <dbReference type="ChEBI" id="CHEBI:44841"/>
        <dbReference type="EC" id="4.1.2.25"/>
    </reaction>
</comment>
<organism evidence="9 10">
    <name type="scientific">Chitinophaga filiformis</name>
    <name type="common">Myxococcus filiformis</name>
    <name type="synonym">Flexibacter filiformis</name>
    <dbReference type="NCBI Taxonomy" id="104663"/>
    <lineage>
        <taxon>Bacteria</taxon>
        <taxon>Pseudomonadati</taxon>
        <taxon>Bacteroidota</taxon>
        <taxon>Chitinophagia</taxon>
        <taxon>Chitinophagales</taxon>
        <taxon>Chitinophagaceae</taxon>
        <taxon>Chitinophaga</taxon>
    </lineage>
</organism>
<dbReference type="EMBL" id="FNBN01000009">
    <property type="protein sequence ID" value="SDH14127.1"/>
    <property type="molecule type" value="Genomic_DNA"/>
</dbReference>
<proteinExistence type="inferred from homology"/>
<evidence type="ECO:0000256" key="2">
    <source>
        <dbReference type="ARBA" id="ARBA00005013"/>
    </source>
</evidence>
<dbReference type="Gene3D" id="3.30.1130.10">
    <property type="match status" value="1"/>
</dbReference>
<comment type="pathway">
    <text evidence="2">Cofactor biosynthesis; tetrahydrofolate biosynthesis; 2-amino-4-hydroxy-6-hydroxymethyl-7,8-dihydropteridine diphosphate from 7,8-dihydroneopterin triphosphate: step 3/4.</text>
</comment>
<dbReference type="InterPro" id="IPR043133">
    <property type="entry name" value="GTP-CH-I_C/QueF"/>
</dbReference>
<dbReference type="InterPro" id="IPR006156">
    <property type="entry name" value="Dihydroneopterin_aldolase"/>
</dbReference>
<accession>A0A1G7ZZZ2</accession>
<dbReference type="PANTHER" id="PTHR42844:SF1">
    <property type="entry name" value="DIHYDRONEOPTERIN ALDOLASE 1-RELATED"/>
    <property type="match status" value="1"/>
</dbReference>
<feature type="domain" description="Dihydroneopterin aldolase/epimerase" evidence="8">
    <location>
        <begin position="4"/>
        <end position="114"/>
    </location>
</feature>